<evidence type="ECO:0000313" key="2">
    <source>
        <dbReference type="Proteomes" id="UP000746535"/>
    </source>
</evidence>
<evidence type="ECO:0000313" key="1">
    <source>
        <dbReference type="EMBL" id="NJP01950.1"/>
    </source>
</evidence>
<name>A0ABX0YEX6_9PSED</name>
<reference evidence="1 2" key="1">
    <citation type="submission" date="2020-03" db="EMBL/GenBank/DDBJ databases">
        <authorList>
            <person name="Wang L."/>
            <person name="He N."/>
            <person name="Li Y."/>
            <person name="Fang Y."/>
            <person name="Zhang F."/>
        </authorList>
    </citation>
    <scope>NUCLEOTIDE SEQUENCE [LARGE SCALE GENOMIC DNA]</scope>
    <source>
        <strain evidence="2">hsmgli-8</strain>
    </source>
</reference>
<dbReference type="Proteomes" id="UP000746535">
    <property type="component" value="Unassembled WGS sequence"/>
</dbReference>
<dbReference type="RefSeq" id="WP_168084514.1">
    <property type="nucleotide sequence ID" value="NZ_JAAVJI010000007.1"/>
</dbReference>
<comment type="caution">
    <text evidence="1">The sequence shown here is derived from an EMBL/GenBank/DDBJ whole genome shotgun (WGS) entry which is preliminary data.</text>
</comment>
<organism evidence="1 2">
    <name type="scientific">Pseudomonas quercus</name>
    <dbReference type="NCBI Taxonomy" id="2722792"/>
    <lineage>
        <taxon>Bacteria</taxon>
        <taxon>Pseudomonadati</taxon>
        <taxon>Pseudomonadota</taxon>
        <taxon>Gammaproteobacteria</taxon>
        <taxon>Pseudomonadales</taxon>
        <taxon>Pseudomonadaceae</taxon>
        <taxon>Pseudomonas</taxon>
    </lineage>
</organism>
<keyword evidence="2" id="KW-1185">Reference proteome</keyword>
<accession>A0ABX0YEX6</accession>
<proteinExistence type="predicted"/>
<sequence>MTDQRFNQPLPNRPLLRIDADALLPDTFRYAEERFRRARHLLESVEGADDCDIRKISQAALLFLDDGCCVMDLLESRLEAIEQPAG</sequence>
<dbReference type="EMBL" id="JAAVJI010000007">
    <property type="protein sequence ID" value="NJP01950.1"/>
    <property type="molecule type" value="Genomic_DNA"/>
</dbReference>
<gene>
    <name evidence="1" type="ORF">HBH25_13950</name>
</gene>
<protein>
    <submittedName>
        <fullName evidence="1">Uncharacterized protein</fullName>
    </submittedName>
</protein>